<evidence type="ECO:0000256" key="5">
    <source>
        <dbReference type="SAM" id="MobiDB-lite"/>
    </source>
</evidence>
<proteinExistence type="predicted"/>
<dbReference type="Pfam" id="PF05154">
    <property type="entry name" value="TM2"/>
    <property type="match status" value="1"/>
</dbReference>
<comment type="caution">
    <text evidence="8">The sequence shown here is derived from an EMBL/GenBank/DDBJ whole genome shotgun (WGS) entry which is preliminary data.</text>
</comment>
<dbReference type="InterPro" id="IPR050932">
    <property type="entry name" value="TM2D1-3-like"/>
</dbReference>
<feature type="region of interest" description="Disordered" evidence="5">
    <location>
        <begin position="1"/>
        <end position="54"/>
    </location>
</feature>
<evidence type="ECO:0000259" key="7">
    <source>
        <dbReference type="Pfam" id="PF05154"/>
    </source>
</evidence>
<dbReference type="AlphaFoldDB" id="A0A6A8MBG2"/>
<evidence type="ECO:0000256" key="6">
    <source>
        <dbReference type="SAM" id="Phobius"/>
    </source>
</evidence>
<dbReference type="GO" id="GO:0016020">
    <property type="term" value="C:membrane"/>
    <property type="evidence" value="ECO:0007669"/>
    <property type="project" value="UniProtKB-SubCell"/>
</dbReference>
<evidence type="ECO:0000256" key="4">
    <source>
        <dbReference type="ARBA" id="ARBA00023136"/>
    </source>
</evidence>
<gene>
    <name evidence="8" type="ORF">FYJ66_03765</name>
</gene>
<dbReference type="InterPro" id="IPR007829">
    <property type="entry name" value="TM2"/>
</dbReference>
<keyword evidence="3 6" id="KW-1133">Transmembrane helix</keyword>
<feature type="compositionally biased region" description="Basic and acidic residues" evidence="5">
    <location>
        <begin position="15"/>
        <end position="29"/>
    </location>
</feature>
<keyword evidence="4 6" id="KW-0472">Membrane</keyword>
<evidence type="ECO:0000313" key="8">
    <source>
        <dbReference type="EMBL" id="MST68707.1"/>
    </source>
</evidence>
<keyword evidence="2 6" id="KW-0812">Transmembrane</keyword>
<reference evidence="8" key="1">
    <citation type="submission" date="2019-09" db="EMBL/GenBank/DDBJ databases">
        <title>In-depth cultivation of the pig gut microbiome towards novel bacterial diversity and tailored functional studies.</title>
        <authorList>
            <person name="Wylensek D."/>
            <person name="Hitch T.C.A."/>
            <person name="Clavel T."/>
        </authorList>
    </citation>
    <scope>NUCLEOTIDE SEQUENCE</scope>
    <source>
        <strain evidence="8">RF-744-FAT-WT-3</strain>
    </source>
</reference>
<accession>A0A6A8MBG2</accession>
<dbReference type="EMBL" id="VUNB01000003">
    <property type="protein sequence ID" value="MST68707.1"/>
    <property type="molecule type" value="Genomic_DNA"/>
</dbReference>
<organism evidence="8">
    <name type="scientific">Baileyella intestinalis</name>
    <dbReference type="NCBI Taxonomy" id="2606709"/>
    <lineage>
        <taxon>Bacteria</taxon>
        <taxon>Bacillati</taxon>
        <taxon>Bacillota</taxon>
        <taxon>Clostridia</taxon>
        <taxon>Peptostreptococcales</taxon>
        <taxon>Anaerovoracaceae</taxon>
        <taxon>Baileyella</taxon>
    </lineage>
</organism>
<evidence type="ECO:0000256" key="1">
    <source>
        <dbReference type="ARBA" id="ARBA00004141"/>
    </source>
</evidence>
<protein>
    <submittedName>
        <fullName evidence="8">TM2 domain-containing protein</fullName>
    </submittedName>
</protein>
<name>A0A6A8MBG2_9FIRM</name>
<evidence type="ECO:0000256" key="2">
    <source>
        <dbReference type="ARBA" id="ARBA00022692"/>
    </source>
</evidence>
<evidence type="ECO:0000256" key="3">
    <source>
        <dbReference type="ARBA" id="ARBA00022989"/>
    </source>
</evidence>
<feature type="compositionally biased region" description="Low complexity" evidence="5">
    <location>
        <begin position="33"/>
        <end position="50"/>
    </location>
</feature>
<feature type="domain" description="TM2" evidence="7">
    <location>
        <begin position="57"/>
        <end position="103"/>
    </location>
</feature>
<sequence length="130" mass="14219">MGTGDDVFSDGSNGEDDRSFSSGKKENYNSRESGSQGWSSGNGNANPGNSRPRKCNKHLYVWLFTFVLGEFGIDRFYRGQIGLGILKLITGGGLGFWFLADFIIALIKAYSNSAFGPDEDIVFIDGHYAK</sequence>
<comment type="subcellular location">
    <subcellularLocation>
        <location evidence="1">Membrane</location>
        <topology evidence="1">Multi-pass membrane protein</topology>
    </subcellularLocation>
</comment>
<dbReference type="PANTHER" id="PTHR21016:SF25">
    <property type="entry name" value="TM2 DOMAIN-CONTAINING PROTEIN DDB_G0277895-RELATED"/>
    <property type="match status" value="1"/>
</dbReference>
<dbReference type="PANTHER" id="PTHR21016">
    <property type="entry name" value="BETA-AMYLOID BINDING PROTEIN-RELATED"/>
    <property type="match status" value="1"/>
</dbReference>
<feature type="transmembrane region" description="Helical" evidence="6">
    <location>
        <begin position="83"/>
        <end position="107"/>
    </location>
</feature>